<keyword evidence="5" id="KW-1185">Reference proteome</keyword>
<dbReference type="EMBL" id="SDMP01000011">
    <property type="protein sequence ID" value="RYR31383.1"/>
    <property type="molecule type" value="Genomic_DNA"/>
</dbReference>
<evidence type="ECO:0000256" key="3">
    <source>
        <dbReference type="PROSITE-ProRule" id="PRU00339"/>
    </source>
</evidence>
<dbReference type="InterPro" id="IPR013105">
    <property type="entry name" value="TPR_2"/>
</dbReference>
<organism evidence="4 5">
    <name type="scientific">Arachis hypogaea</name>
    <name type="common">Peanut</name>
    <dbReference type="NCBI Taxonomy" id="3818"/>
    <lineage>
        <taxon>Eukaryota</taxon>
        <taxon>Viridiplantae</taxon>
        <taxon>Streptophyta</taxon>
        <taxon>Embryophyta</taxon>
        <taxon>Tracheophyta</taxon>
        <taxon>Spermatophyta</taxon>
        <taxon>Magnoliopsida</taxon>
        <taxon>eudicotyledons</taxon>
        <taxon>Gunneridae</taxon>
        <taxon>Pentapetalae</taxon>
        <taxon>rosids</taxon>
        <taxon>fabids</taxon>
        <taxon>Fabales</taxon>
        <taxon>Fabaceae</taxon>
        <taxon>Papilionoideae</taxon>
        <taxon>50 kb inversion clade</taxon>
        <taxon>dalbergioids sensu lato</taxon>
        <taxon>Dalbergieae</taxon>
        <taxon>Pterocarpus clade</taxon>
        <taxon>Arachis</taxon>
    </lineage>
</organism>
<evidence type="ECO:0000313" key="4">
    <source>
        <dbReference type="EMBL" id="RYR31383.1"/>
    </source>
</evidence>
<dbReference type="Gene3D" id="1.25.40.10">
    <property type="entry name" value="Tetratricopeptide repeat domain"/>
    <property type="match status" value="1"/>
</dbReference>
<evidence type="ECO:0000256" key="1">
    <source>
        <dbReference type="ARBA" id="ARBA00022737"/>
    </source>
</evidence>
<sequence>MFAQCAGILLVQKEITQPQSKNPSTVSLHHRRKEWHTAASVALKVRHPSVYLASLVIQVFNPCSLSLIAAASSSSASVVFVCSGALPSPFVCRSRSRLRSAVVFVSVLRRSRSLGVHCSRSLAVCRSSLHSCASGSHVALLQILRPTCALHLAVELLSFVAAVVREEEKEETKKESRDKQGKEATEDIIQQEEHVTLTTLFVDSKYEETLSQYELALQVALNMSLSVEVRLICHANRAACYQKLTLEPDFLLTSKYIPGKYDSTVKECTQALELNPAYIKALARRGEAHDKLEHFEEAIADMKRILEIDPSNDQARKGICRLEPLAAEKREKMKEEMMDKFFVVFIFVF</sequence>
<dbReference type="AlphaFoldDB" id="A0A445AY98"/>
<evidence type="ECO:0000313" key="5">
    <source>
        <dbReference type="Proteomes" id="UP000289738"/>
    </source>
</evidence>
<comment type="caution">
    <text evidence="4">The sequence shown here is derived from an EMBL/GenBank/DDBJ whole genome shotgun (WGS) entry which is preliminary data.</text>
</comment>
<gene>
    <name evidence="4" type="ORF">Ahy_B01g056194</name>
</gene>
<proteinExistence type="predicted"/>
<reference evidence="4 5" key="1">
    <citation type="submission" date="2019-01" db="EMBL/GenBank/DDBJ databases">
        <title>Sequencing of cultivated peanut Arachis hypogaea provides insights into genome evolution and oil improvement.</title>
        <authorList>
            <person name="Chen X."/>
        </authorList>
    </citation>
    <scope>NUCLEOTIDE SEQUENCE [LARGE SCALE GENOMIC DNA]</scope>
    <source>
        <strain evidence="5">cv. Fuhuasheng</strain>
        <tissue evidence="4">Leaves</tissue>
    </source>
</reference>
<dbReference type="SUPFAM" id="SSF48452">
    <property type="entry name" value="TPR-like"/>
    <property type="match status" value="1"/>
</dbReference>
<protein>
    <submittedName>
        <fullName evidence="4">Uncharacterized protein</fullName>
    </submittedName>
</protein>
<dbReference type="InterPro" id="IPR019734">
    <property type="entry name" value="TPR_rpt"/>
</dbReference>
<dbReference type="PROSITE" id="PS50005">
    <property type="entry name" value="TPR"/>
    <property type="match status" value="1"/>
</dbReference>
<keyword evidence="2 3" id="KW-0802">TPR repeat</keyword>
<dbReference type="PANTHER" id="PTHR46014">
    <property type="entry name" value="TETRATRICOPEPTIDE REPEAT PROTEIN 1"/>
    <property type="match status" value="1"/>
</dbReference>
<dbReference type="PANTHER" id="PTHR46014:SF1">
    <property type="entry name" value="TETRATRICOPEPTIDE REPEAT PROTEIN 1"/>
    <property type="match status" value="1"/>
</dbReference>
<dbReference type="SMART" id="SM00028">
    <property type="entry name" value="TPR"/>
    <property type="match status" value="2"/>
</dbReference>
<dbReference type="InterPro" id="IPR011990">
    <property type="entry name" value="TPR-like_helical_dom_sf"/>
</dbReference>
<dbReference type="Proteomes" id="UP000289738">
    <property type="component" value="Chromosome B01"/>
</dbReference>
<evidence type="ECO:0000256" key="2">
    <source>
        <dbReference type="ARBA" id="ARBA00022803"/>
    </source>
</evidence>
<dbReference type="InterPro" id="IPR052769">
    <property type="entry name" value="TPR_domain_protein"/>
</dbReference>
<keyword evidence="1" id="KW-0677">Repeat</keyword>
<name>A0A445AY98_ARAHY</name>
<dbReference type="Pfam" id="PF07719">
    <property type="entry name" value="TPR_2"/>
    <property type="match status" value="1"/>
</dbReference>
<feature type="repeat" description="TPR" evidence="3">
    <location>
        <begin position="279"/>
        <end position="312"/>
    </location>
</feature>
<accession>A0A445AY98</accession>